<dbReference type="SUPFAM" id="SSF48371">
    <property type="entry name" value="ARM repeat"/>
    <property type="match status" value="1"/>
</dbReference>
<dbReference type="PANTHER" id="PTHR45994">
    <property type="entry name" value="FI21225P1"/>
    <property type="match status" value="1"/>
</dbReference>
<keyword evidence="5" id="KW-1185">Reference proteome</keyword>
<dbReference type="PANTHER" id="PTHR45994:SF1">
    <property type="entry name" value="FI21225P1"/>
    <property type="match status" value="1"/>
</dbReference>
<comment type="subcellular location">
    <subcellularLocation>
        <location evidence="1">Cytoplasm</location>
    </subcellularLocation>
</comment>
<dbReference type="InterPro" id="IPR016024">
    <property type="entry name" value="ARM-type_fold"/>
</dbReference>
<dbReference type="RefSeq" id="XP_049179289.1">
    <property type="nucleotide sequence ID" value="XM_049325059.1"/>
</dbReference>
<organism evidence="4 5">
    <name type="scientific">Candida oxycetoniae</name>
    <dbReference type="NCBI Taxonomy" id="497107"/>
    <lineage>
        <taxon>Eukaryota</taxon>
        <taxon>Fungi</taxon>
        <taxon>Dikarya</taxon>
        <taxon>Ascomycota</taxon>
        <taxon>Saccharomycotina</taxon>
        <taxon>Pichiomycetes</taxon>
        <taxon>Debaryomycetaceae</taxon>
        <taxon>Candida/Lodderomyces clade</taxon>
        <taxon>Candida</taxon>
    </lineage>
</organism>
<dbReference type="AlphaFoldDB" id="A0AAI9SV68"/>
<reference evidence="4" key="1">
    <citation type="journal article" date="2022" name="DNA Res.">
        <title>Genome analysis of five recently described species of the CUG-Ser clade uncovers Candida theae as a new hybrid lineage with pathogenic potential in the Candida parapsilosis species complex.</title>
        <authorList>
            <person name="Mixao V."/>
            <person name="Del Olmo V."/>
            <person name="Hegedusova E."/>
            <person name="Saus E."/>
            <person name="Pryszcz L."/>
            <person name="Cillingova A."/>
            <person name="Nosek J."/>
            <person name="Gabaldon T."/>
        </authorList>
    </citation>
    <scope>NUCLEOTIDE SEQUENCE</scope>
    <source>
        <strain evidence="4">CBS 10844</strain>
    </source>
</reference>
<feature type="domain" description="UNC-45/Cro1/She4 central" evidence="3">
    <location>
        <begin position="77"/>
        <end position="224"/>
    </location>
</feature>
<dbReference type="GO" id="GO:0051879">
    <property type="term" value="F:Hsp90 protein binding"/>
    <property type="evidence" value="ECO:0007669"/>
    <property type="project" value="TreeGrafter"/>
</dbReference>
<evidence type="ECO:0000259" key="3">
    <source>
        <dbReference type="Pfam" id="PF11701"/>
    </source>
</evidence>
<dbReference type="Gene3D" id="1.25.10.100">
    <property type="match status" value="1"/>
</dbReference>
<protein>
    <submittedName>
        <fullName evidence="4">SHE4</fullName>
    </submittedName>
</protein>
<dbReference type="Gene3D" id="1.25.10.10">
    <property type="entry name" value="Leucine-rich Repeat Variant"/>
    <property type="match status" value="1"/>
</dbReference>
<name>A0AAI9SV68_9ASCO</name>
<dbReference type="InterPro" id="IPR024660">
    <property type="entry name" value="UCS_central_dom"/>
</dbReference>
<proteinExistence type="predicted"/>
<evidence type="ECO:0000313" key="5">
    <source>
        <dbReference type="Proteomes" id="UP001202479"/>
    </source>
</evidence>
<gene>
    <name evidence="4" type="ORF">KGF56_003699</name>
</gene>
<dbReference type="GO" id="GO:0005737">
    <property type="term" value="C:cytoplasm"/>
    <property type="evidence" value="ECO:0007669"/>
    <property type="project" value="UniProtKB-SubCell"/>
</dbReference>
<evidence type="ECO:0000256" key="1">
    <source>
        <dbReference type="ARBA" id="ARBA00004496"/>
    </source>
</evidence>
<evidence type="ECO:0000313" key="4">
    <source>
        <dbReference type="EMBL" id="KAI3403542.2"/>
    </source>
</evidence>
<dbReference type="EMBL" id="JAHUZD010000125">
    <property type="protein sequence ID" value="KAI3403542.2"/>
    <property type="molecule type" value="Genomic_DNA"/>
</dbReference>
<sequence length="630" mass="72056">MNEDGEKNPRQFLQMLENTGDNSRKLVSLIDQNRTAESSILDILAAIRTNLKEGGNLEFYLGIYSSLVTEFKVVNTQHLSLFLTYIGKNSKVDHHILLILVQNLQTDKVKTTQVITDYLELLVDEEDTLDYASFCNFLAVMEMCFPLIPNECAEIYTKDKTRDLFLSKSEEPHNFLPILKCISSSCIVENCRKLNGEMYSALLLRTFECKDVHVRLLASLDLAKEWTYMKSTTSNSKLKLTDIADVLMSYLNQEHEMEYVGYSIEALTYLTLFWETRELIRRDVLFVEKLVKALQKFSSADVAVNTSIQYGILSILANLSRIKEKDPREQLKHFSVPKEGSESTEEKSENIMLFNKELLESDHLVSNLYQIKTFEASSSNLMNVVIDIIYNISVDQKKMVRIELVKQGALTIVINYLIKHSKINKEENRVVSASLEKEENSFSSASASAAVFRLKALRSLARMLICVNPKLAFEKFDVRTSIPFLIEMLDDVDDNSQLMSALDKYEALLSLTNIASIDDSQLKDFIVNEIMPYIDNLILLDVQFQISTYELLNNLITQPILLAKFFNIKQDSNKRRLTISLKLLNSNDVDLQIIVAKFFVNATNFDMIADVIVDDQTVFEEILNVISIFT</sequence>
<accession>A0AAI9SV68</accession>
<evidence type="ECO:0000256" key="2">
    <source>
        <dbReference type="ARBA" id="ARBA00022490"/>
    </source>
</evidence>
<keyword evidence="2" id="KW-0963">Cytoplasm</keyword>
<dbReference type="GeneID" id="73381314"/>
<comment type="caution">
    <text evidence="4">The sequence shown here is derived from an EMBL/GenBank/DDBJ whole genome shotgun (WGS) entry which is preliminary data.</text>
</comment>
<dbReference type="Pfam" id="PF11701">
    <property type="entry name" value="UNC45-central"/>
    <property type="match status" value="1"/>
</dbReference>
<dbReference type="InterPro" id="IPR011989">
    <property type="entry name" value="ARM-like"/>
</dbReference>
<dbReference type="Proteomes" id="UP001202479">
    <property type="component" value="Unassembled WGS sequence"/>
</dbReference>